<accession>A0A5J5F1E2</accession>
<dbReference type="GO" id="GO:0005737">
    <property type="term" value="C:cytoplasm"/>
    <property type="evidence" value="ECO:0007669"/>
    <property type="project" value="TreeGrafter"/>
</dbReference>
<evidence type="ECO:0000259" key="11">
    <source>
        <dbReference type="PROSITE" id="PS51471"/>
    </source>
</evidence>
<feature type="binding site" evidence="9">
    <location>
        <position position="307"/>
    </location>
    <ligand>
        <name>Fe cation</name>
        <dbReference type="ChEBI" id="CHEBI:24875"/>
        <note>catalytic</note>
    </ligand>
</feature>
<name>A0A5J5F1E2_9PEZI</name>
<comment type="catalytic activity">
    <reaction evidence="8">
        <text>an N(6)-methyladenosine in mRNA + 2-oxoglutarate + O2 = an adenosine in mRNA + formaldehyde + succinate + CO2</text>
        <dbReference type="Rhea" id="RHEA:49520"/>
        <dbReference type="Rhea" id="RHEA-COMP:12414"/>
        <dbReference type="Rhea" id="RHEA-COMP:12417"/>
        <dbReference type="ChEBI" id="CHEBI:15379"/>
        <dbReference type="ChEBI" id="CHEBI:16526"/>
        <dbReference type="ChEBI" id="CHEBI:16810"/>
        <dbReference type="ChEBI" id="CHEBI:16842"/>
        <dbReference type="ChEBI" id="CHEBI:30031"/>
        <dbReference type="ChEBI" id="CHEBI:74411"/>
        <dbReference type="ChEBI" id="CHEBI:74449"/>
        <dbReference type="EC" id="1.14.11.53"/>
    </reaction>
    <physiologicalReaction direction="left-to-right" evidence="8">
        <dbReference type="Rhea" id="RHEA:49521"/>
    </physiologicalReaction>
</comment>
<dbReference type="InterPro" id="IPR027450">
    <property type="entry name" value="AlkB-like"/>
</dbReference>
<dbReference type="InterPro" id="IPR004574">
    <property type="entry name" value="Alkb"/>
</dbReference>
<evidence type="ECO:0000256" key="3">
    <source>
        <dbReference type="ARBA" id="ARBA00022723"/>
    </source>
</evidence>
<dbReference type="GO" id="GO:1990931">
    <property type="term" value="F:mRNA N6-methyladenosine dioxygenase activity"/>
    <property type="evidence" value="ECO:0007669"/>
    <property type="project" value="UniProtKB-EC"/>
</dbReference>
<evidence type="ECO:0000256" key="4">
    <source>
        <dbReference type="ARBA" id="ARBA00022964"/>
    </source>
</evidence>
<comment type="caution">
    <text evidence="12">The sequence shown here is derived from an EMBL/GenBank/DDBJ whole genome shotgun (WGS) entry which is preliminary data.</text>
</comment>
<evidence type="ECO:0000313" key="13">
    <source>
        <dbReference type="Proteomes" id="UP000326924"/>
    </source>
</evidence>
<gene>
    <name evidence="12" type="ORF">FN846DRAFT_898150</name>
</gene>
<dbReference type="OrthoDB" id="6614653at2759"/>
<dbReference type="InterPro" id="IPR005123">
    <property type="entry name" value="Oxoglu/Fe-dep_dioxygenase_dom"/>
</dbReference>
<evidence type="ECO:0000256" key="2">
    <source>
        <dbReference type="ARBA" id="ARBA00012931"/>
    </source>
</evidence>
<dbReference type="GO" id="GO:0046872">
    <property type="term" value="F:metal ion binding"/>
    <property type="evidence" value="ECO:0007669"/>
    <property type="project" value="UniProtKB-KW"/>
</dbReference>
<dbReference type="EMBL" id="VXIS01000052">
    <property type="protein sequence ID" value="KAA8909964.1"/>
    <property type="molecule type" value="Genomic_DNA"/>
</dbReference>
<dbReference type="Proteomes" id="UP000326924">
    <property type="component" value="Unassembled WGS sequence"/>
</dbReference>
<dbReference type="EC" id="1.14.11.53" evidence="2"/>
<comment type="similarity">
    <text evidence="1">Belongs to the alkB family.</text>
</comment>
<feature type="binding site" evidence="9">
    <location>
        <position position="255"/>
    </location>
    <ligand>
        <name>Fe cation</name>
        <dbReference type="ChEBI" id="CHEBI:24875"/>
        <note>catalytic</note>
    </ligand>
</feature>
<dbReference type="AlphaFoldDB" id="A0A5J5F1E2"/>
<keyword evidence="7" id="KW-0843">Virulence</keyword>
<feature type="region of interest" description="Disordered" evidence="10">
    <location>
        <begin position="1"/>
        <end position="22"/>
    </location>
</feature>
<dbReference type="SUPFAM" id="SSF51197">
    <property type="entry name" value="Clavaminate synthase-like"/>
    <property type="match status" value="1"/>
</dbReference>
<dbReference type="FunFam" id="2.60.120.590:FF:000014">
    <property type="entry name" value="Oxidoreductase, 2OG-Fe(II) oxygenase family family"/>
    <property type="match status" value="1"/>
</dbReference>
<dbReference type="InterPro" id="IPR037151">
    <property type="entry name" value="AlkB-like_sf"/>
</dbReference>
<feature type="binding site" evidence="9">
    <location>
        <position position="253"/>
    </location>
    <ligand>
        <name>Fe cation</name>
        <dbReference type="ChEBI" id="CHEBI:24875"/>
        <note>catalytic</note>
    </ligand>
</feature>
<evidence type="ECO:0000256" key="5">
    <source>
        <dbReference type="ARBA" id="ARBA00023002"/>
    </source>
</evidence>
<organism evidence="12 13">
    <name type="scientific">Sphaerosporella brunnea</name>
    <dbReference type="NCBI Taxonomy" id="1250544"/>
    <lineage>
        <taxon>Eukaryota</taxon>
        <taxon>Fungi</taxon>
        <taxon>Dikarya</taxon>
        <taxon>Ascomycota</taxon>
        <taxon>Pezizomycotina</taxon>
        <taxon>Pezizomycetes</taxon>
        <taxon>Pezizales</taxon>
        <taxon>Pyronemataceae</taxon>
        <taxon>Sphaerosporella</taxon>
    </lineage>
</organism>
<feature type="domain" description="Fe2OG dioxygenase" evidence="11">
    <location>
        <begin position="235"/>
        <end position="351"/>
    </location>
</feature>
<dbReference type="InParanoid" id="A0A5J5F1E2"/>
<evidence type="ECO:0000256" key="9">
    <source>
        <dbReference type="PIRSR" id="PIRSR604574-2"/>
    </source>
</evidence>
<keyword evidence="5" id="KW-0560">Oxidoreductase</keyword>
<dbReference type="PROSITE" id="PS51471">
    <property type="entry name" value="FE2OG_OXY"/>
    <property type="match status" value="1"/>
</dbReference>
<evidence type="ECO:0000256" key="1">
    <source>
        <dbReference type="ARBA" id="ARBA00007879"/>
    </source>
</evidence>
<dbReference type="Pfam" id="PF13532">
    <property type="entry name" value="2OG-FeII_Oxy_2"/>
    <property type="match status" value="1"/>
</dbReference>
<keyword evidence="6 9" id="KW-0408">Iron</keyword>
<evidence type="ECO:0000256" key="7">
    <source>
        <dbReference type="ARBA" id="ARBA00023026"/>
    </source>
</evidence>
<sequence length="352" mass="37972">MTTATPTATPPPPPLGHAHHAPPDHIRAFHKKLQRAGPDAWPEDIAVLDFDQYDASADDPLRRFPEYHRKRLKLEATLSRDHLDRVFSRFEAVAGGGVPLGAEDAGDVPVFTHDSVPGLQILPSLLPIRTQSSLLTTLLTVALDDTATHRNNLHAHYSIPSPCSFFSSPPDTILNPLDPTVHKPLTLSQALTKKLRWVTLGGQYDWTLKRYPTTTPPSFPGDVADLVTGCFPAVTPQAAIVNLYSPGDTLAPHRDISEASTKGLVSVSVGCTGVFVIGCDGEEEVLGVKLRSGDAVVMGGASRWAWHSVPKVLGGTCPAELEAWAGGGGGSSQWEGWMKGKRINLNVRQMWD</sequence>
<dbReference type="PANTHER" id="PTHR16557:SF2">
    <property type="entry name" value="NUCLEIC ACID DIOXYGENASE ALKBH1"/>
    <property type="match status" value="1"/>
</dbReference>
<comment type="cofactor">
    <cofactor evidence="9">
        <name>Fe(2+)</name>
        <dbReference type="ChEBI" id="CHEBI:29033"/>
    </cofactor>
    <text evidence="9">Binds 1 Fe(2+) ion per subunit.</text>
</comment>
<evidence type="ECO:0000313" key="12">
    <source>
        <dbReference type="EMBL" id="KAA8909964.1"/>
    </source>
</evidence>
<dbReference type="GO" id="GO:0005634">
    <property type="term" value="C:nucleus"/>
    <property type="evidence" value="ECO:0007669"/>
    <property type="project" value="TreeGrafter"/>
</dbReference>
<reference evidence="12 13" key="1">
    <citation type="submission" date="2019-09" db="EMBL/GenBank/DDBJ databases">
        <title>Draft genome of the ectomycorrhizal ascomycete Sphaerosporella brunnea.</title>
        <authorList>
            <consortium name="DOE Joint Genome Institute"/>
            <person name="Benucci G.M."/>
            <person name="Marozzi G."/>
            <person name="Antonielli L."/>
            <person name="Sanchez S."/>
            <person name="Marco P."/>
            <person name="Wang X."/>
            <person name="Falini L.B."/>
            <person name="Barry K."/>
            <person name="Haridas S."/>
            <person name="Lipzen A."/>
            <person name="Labutti K."/>
            <person name="Grigoriev I.V."/>
            <person name="Murat C."/>
            <person name="Martin F."/>
            <person name="Albertini E."/>
            <person name="Donnini D."/>
            <person name="Bonito G."/>
        </authorList>
    </citation>
    <scope>NUCLEOTIDE SEQUENCE [LARGE SCALE GENOMIC DNA]</scope>
    <source>
        <strain evidence="12 13">Sb_GMNB300</strain>
    </source>
</reference>
<dbReference type="PANTHER" id="PTHR16557">
    <property type="entry name" value="ALKYLATED DNA REPAIR PROTEIN ALKB-RELATED"/>
    <property type="match status" value="1"/>
</dbReference>
<keyword evidence="3 9" id="KW-0479">Metal-binding</keyword>
<proteinExistence type="inferred from homology"/>
<evidence type="ECO:0000256" key="8">
    <source>
        <dbReference type="ARBA" id="ARBA00047565"/>
    </source>
</evidence>
<evidence type="ECO:0000256" key="6">
    <source>
        <dbReference type="ARBA" id="ARBA00023004"/>
    </source>
</evidence>
<evidence type="ECO:0000256" key="10">
    <source>
        <dbReference type="SAM" id="MobiDB-lite"/>
    </source>
</evidence>
<dbReference type="Gene3D" id="2.60.120.590">
    <property type="entry name" value="Alpha-ketoglutarate-dependent dioxygenase AlkB-like"/>
    <property type="match status" value="1"/>
</dbReference>
<keyword evidence="4" id="KW-0223">Dioxygenase</keyword>
<protein>
    <recommendedName>
        <fullName evidence="2">mRNA N(6)-methyladenine demethylase</fullName>
        <ecNumber evidence="2">1.14.11.53</ecNumber>
    </recommendedName>
</protein>
<keyword evidence="13" id="KW-1185">Reference proteome</keyword>